<organism evidence="2 3">
    <name type="scientific">Lignipirellula cremea</name>
    <dbReference type="NCBI Taxonomy" id="2528010"/>
    <lineage>
        <taxon>Bacteria</taxon>
        <taxon>Pseudomonadati</taxon>
        <taxon>Planctomycetota</taxon>
        <taxon>Planctomycetia</taxon>
        <taxon>Pirellulales</taxon>
        <taxon>Pirellulaceae</taxon>
        <taxon>Lignipirellula</taxon>
    </lineage>
</organism>
<reference evidence="2 3" key="1">
    <citation type="submission" date="2019-02" db="EMBL/GenBank/DDBJ databases">
        <title>Deep-cultivation of Planctomycetes and their phenomic and genomic characterization uncovers novel biology.</title>
        <authorList>
            <person name="Wiegand S."/>
            <person name="Jogler M."/>
            <person name="Boedeker C."/>
            <person name="Pinto D."/>
            <person name="Vollmers J."/>
            <person name="Rivas-Marin E."/>
            <person name="Kohn T."/>
            <person name="Peeters S.H."/>
            <person name="Heuer A."/>
            <person name="Rast P."/>
            <person name="Oberbeckmann S."/>
            <person name="Bunk B."/>
            <person name="Jeske O."/>
            <person name="Meyerdierks A."/>
            <person name="Storesund J.E."/>
            <person name="Kallscheuer N."/>
            <person name="Luecker S."/>
            <person name="Lage O.M."/>
            <person name="Pohl T."/>
            <person name="Merkel B.J."/>
            <person name="Hornburger P."/>
            <person name="Mueller R.-W."/>
            <person name="Bruemmer F."/>
            <person name="Labrenz M."/>
            <person name="Spormann A.M."/>
            <person name="Op den Camp H."/>
            <person name="Overmann J."/>
            <person name="Amann R."/>
            <person name="Jetten M.S.M."/>
            <person name="Mascher T."/>
            <person name="Medema M.H."/>
            <person name="Devos D.P."/>
            <person name="Kaster A.-K."/>
            <person name="Ovreas L."/>
            <person name="Rohde M."/>
            <person name="Galperin M.Y."/>
            <person name="Jogler C."/>
        </authorList>
    </citation>
    <scope>NUCLEOTIDE SEQUENCE [LARGE SCALE GENOMIC DNA]</scope>
    <source>
        <strain evidence="2 3">Pla85_3_4</strain>
    </source>
</reference>
<sequence length="286" mass="32556">MQYRPPNYRPHVQGSIPPGSPAPGLLSMFSLKTKLRLAFWCLTGVMVVAVPLFYLVFFSGLSLVMRSLPTDREQADQLWKEGKRAEAAVIYRAMVEEQQFPHPSMINRVLESYEAAGDREQSQLLLRLAAERGVEFSNRFPIYSPELGEIYQEERKRVRRKQAAAMARSEGSLKYNKAIEDQWYGKGTLHEKTALDWQIAAPEDKLGTCADLLAGTQQRHLFKPDEEGLIKSVRSLQPYAMELVDYVDKATTPLPAPAANREKFGDLQVQEIVEQGIKEKGWWIEK</sequence>
<accession>A0A518E035</accession>
<name>A0A518E035_9BACT</name>
<gene>
    <name evidence="2" type="ORF">Pla8534_53080</name>
</gene>
<keyword evidence="1" id="KW-0472">Membrane</keyword>
<dbReference type="KEGG" id="lcre:Pla8534_53080"/>
<evidence type="ECO:0000313" key="2">
    <source>
        <dbReference type="EMBL" id="QDU97460.1"/>
    </source>
</evidence>
<evidence type="ECO:0000256" key="1">
    <source>
        <dbReference type="SAM" id="Phobius"/>
    </source>
</evidence>
<keyword evidence="1" id="KW-0812">Transmembrane</keyword>
<keyword evidence="1" id="KW-1133">Transmembrane helix</keyword>
<protein>
    <submittedName>
        <fullName evidence="2">Uncharacterized protein</fullName>
    </submittedName>
</protein>
<dbReference type="Proteomes" id="UP000317648">
    <property type="component" value="Chromosome"/>
</dbReference>
<keyword evidence="3" id="KW-1185">Reference proteome</keyword>
<proteinExistence type="predicted"/>
<dbReference type="AlphaFoldDB" id="A0A518E035"/>
<dbReference type="EMBL" id="CP036433">
    <property type="protein sequence ID" value="QDU97460.1"/>
    <property type="molecule type" value="Genomic_DNA"/>
</dbReference>
<feature type="transmembrane region" description="Helical" evidence="1">
    <location>
        <begin position="37"/>
        <end position="64"/>
    </location>
</feature>
<evidence type="ECO:0000313" key="3">
    <source>
        <dbReference type="Proteomes" id="UP000317648"/>
    </source>
</evidence>